<dbReference type="AlphaFoldDB" id="A0A9Q1RAH1"/>
<organism evidence="1 2">
    <name type="scientific">Anisodus acutangulus</name>
    <dbReference type="NCBI Taxonomy" id="402998"/>
    <lineage>
        <taxon>Eukaryota</taxon>
        <taxon>Viridiplantae</taxon>
        <taxon>Streptophyta</taxon>
        <taxon>Embryophyta</taxon>
        <taxon>Tracheophyta</taxon>
        <taxon>Spermatophyta</taxon>
        <taxon>Magnoliopsida</taxon>
        <taxon>eudicotyledons</taxon>
        <taxon>Gunneridae</taxon>
        <taxon>Pentapetalae</taxon>
        <taxon>asterids</taxon>
        <taxon>lamiids</taxon>
        <taxon>Solanales</taxon>
        <taxon>Solanaceae</taxon>
        <taxon>Solanoideae</taxon>
        <taxon>Hyoscyameae</taxon>
        <taxon>Anisodus</taxon>
    </lineage>
</organism>
<evidence type="ECO:0000313" key="2">
    <source>
        <dbReference type="Proteomes" id="UP001152561"/>
    </source>
</evidence>
<accession>A0A9Q1RAH1</accession>
<name>A0A9Q1RAH1_9SOLA</name>
<gene>
    <name evidence="1" type="ORF">K7X08_021083</name>
</gene>
<protein>
    <submittedName>
        <fullName evidence="1">Uncharacterized protein</fullName>
    </submittedName>
</protein>
<sequence length="83" mass="9757">MLVQKLMDGIIKIKAFSRLLLCWKGLMMRVKESQDLELLCDDDNLDKDELYDADIVYVEYNKDTFHYCFVFLRIERGQSGEAG</sequence>
<dbReference type="Proteomes" id="UP001152561">
    <property type="component" value="Unassembled WGS sequence"/>
</dbReference>
<comment type="caution">
    <text evidence="1">The sequence shown here is derived from an EMBL/GenBank/DDBJ whole genome shotgun (WGS) entry which is preliminary data.</text>
</comment>
<evidence type="ECO:0000313" key="1">
    <source>
        <dbReference type="EMBL" id="KAJ8547847.1"/>
    </source>
</evidence>
<dbReference type="EMBL" id="JAJAGQ010000012">
    <property type="protein sequence ID" value="KAJ8547847.1"/>
    <property type="molecule type" value="Genomic_DNA"/>
</dbReference>
<reference evidence="2" key="1">
    <citation type="journal article" date="2023" name="Proc. Natl. Acad. Sci. U.S.A.">
        <title>Genomic and structural basis for evolution of tropane alkaloid biosynthesis.</title>
        <authorList>
            <person name="Wanga Y.-J."/>
            <person name="Taina T."/>
            <person name="Yua J.-Y."/>
            <person name="Lia J."/>
            <person name="Xua B."/>
            <person name="Chenc J."/>
            <person name="D'Auriad J.C."/>
            <person name="Huanga J.-P."/>
            <person name="Huanga S.-X."/>
        </authorList>
    </citation>
    <scope>NUCLEOTIDE SEQUENCE [LARGE SCALE GENOMIC DNA]</scope>
    <source>
        <strain evidence="2">cv. KIB-2019</strain>
    </source>
</reference>
<keyword evidence="2" id="KW-1185">Reference proteome</keyword>
<proteinExistence type="predicted"/>